<evidence type="ECO:0000313" key="1">
    <source>
        <dbReference type="EMBL" id="SVA48854.1"/>
    </source>
</evidence>
<sequence>RVIGSNATGLTSFLGRPVVATYQQCFTQGIF</sequence>
<reference evidence="1" key="1">
    <citation type="submission" date="2018-05" db="EMBL/GenBank/DDBJ databases">
        <authorList>
            <person name="Lanie J.A."/>
            <person name="Ng W.-L."/>
            <person name="Kazmierczak K.M."/>
            <person name="Andrzejewski T.M."/>
            <person name="Davidsen T.M."/>
            <person name="Wayne K.J."/>
            <person name="Tettelin H."/>
            <person name="Glass J.I."/>
            <person name="Rusch D."/>
            <person name="Podicherti R."/>
            <person name="Tsui H.-C.T."/>
            <person name="Winkler M.E."/>
        </authorList>
    </citation>
    <scope>NUCLEOTIDE SEQUENCE</scope>
</reference>
<organism evidence="1">
    <name type="scientific">marine metagenome</name>
    <dbReference type="NCBI Taxonomy" id="408172"/>
    <lineage>
        <taxon>unclassified sequences</taxon>
        <taxon>metagenomes</taxon>
        <taxon>ecological metagenomes</taxon>
    </lineage>
</organism>
<gene>
    <name evidence="1" type="ORF">METZ01_LOCUS101708</name>
</gene>
<name>A0A381W8P0_9ZZZZ</name>
<dbReference type="AlphaFoldDB" id="A0A381W8P0"/>
<protein>
    <submittedName>
        <fullName evidence="1">Uncharacterized protein</fullName>
    </submittedName>
</protein>
<proteinExistence type="predicted"/>
<accession>A0A381W8P0</accession>
<dbReference type="EMBL" id="UINC01011034">
    <property type="protein sequence ID" value="SVA48854.1"/>
    <property type="molecule type" value="Genomic_DNA"/>
</dbReference>
<feature type="non-terminal residue" evidence="1">
    <location>
        <position position="1"/>
    </location>
</feature>